<evidence type="ECO:0008006" key="2">
    <source>
        <dbReference type="Google" id="ProtNLM"/>
    </source>
</evidence>
<dbReference type="EMBL" id="LAZR01002694">
    <property type="protein sequence ID" value="KKN26789.1"/>
    <property type="molecule type" value="Genomic_DNA"/>
</dbReference>
<sequence length="113" mass="13193">MRKTDKKIDNQLRLTLTDVCEQALKDINGFQWLTHLVNYDNYPQSLKVVCVFNTNENLKNYLESDDCQTLVSLIQSEFQAIDIKLKRITDHISYDTEEACDQQHNGNWAIRLG</sequence>
<accession>A0A0F9P9J5</accession>
<organism evidence="1">
    <name type="scientific">marine sediment metagenome</name>
    <dbReference type="NCBI Taxonomy" id="412755"/>
    <lineage>
        <taxon>unclassified sequences</taxon>
        <taxon>metagenomes</taxon>
        <taxon>ecological metagenomes</taxon>
    </lineage>
</organism>
<proteinExistence type="predicted"/>
<name>A0A0F9P9J5_9ZZZZ</name>
<gene>
    <name evidence="1" type="ORF">LCGC14_0871200</name>
</gene>
<comment type="caution">
    <text evidence="1">The sequence shown here is derived from an EMBL/GenBank/DDBJ whole genome shotgun (WGS) entry which is preliminary data.</text>
</comment>
<reference evidence="1" key="1">
    <citation type="journal article" date="2015" name="Nature">
        <title>Complex archaea that bridge the gap between prokaryotes and eukaryotes.</title>
        <authorList>
            <person name="Spang A."/>
            <person name="Saw J.H."/>
            <person name="Jorgensen S.L."/>
            <person name="Zaremba-Niedzwiedzka K."/>
            <person name="Martijn J."/>
            <person name="Lind A.E."/>
            <person name="van Eijk R."/>
            <person name="Schleper C."/>
            <person name="Guy L."/>
            <person name="Ettema T.J."/>
        </authorList>
    </citation>
    <scope>NUCLEOTIDE SEQUENCE</scope>
</reference>
<dbReference type="AlphaFoldDB" id="A0A0F9P9J5"/>
<evidence type="ECO:0000313" key="1">
    <source>
        <dbReference type="EMBL" id="KKN26789.1"/>
    </source>
</evidence>
<protein>
    <recommendedName>
        <fullName evidence="2">Fis family transcriptional regulator</fullName>
    </recommendedName>
</protein>